<evidence type="ECO:0000256" key="4">
    <source>
        <dbReference type="ARBA" id="ARBA00022989"/>
    </source>
</evidence>
<proteinExistence type="inferred from homology"/>
<evidence type="ECO:0000256" key="2">
    <source>
        <dbReference type="ARBA" id="ARBA00008333"/>
    </source>
</evidence>
<keyword evidence="3 6" id="KW-0812">Transmembrane</keyword>
<gene>
    <name evidence="7" type="ORF">F4560_007339</name>
</gene>
<organism evidence="7 8">
    <name type="scientific">Saccharothrix ecbatanensis</name>
    <dbReference type="NCBI Taxonomy" id="1105145"/>
    <lineage>
        <taxon>Bacteria</taxon>
        <taxon>Bacillati</taxon>
        <taxon>Actinomycetota</taxon>
        <taxon>Actinomycetes</taxon>
        <taxon>Pseudonocardiales</taxon>
        <taxon>Pseudonocardiaceae</taxon>
        <taxon>Saccharothrix</taxon>
    </lineage>
</organism>
<feature type="transmembrane region" description="Helical" evidence="6">
    <location>
        <begin position="12"/>
        <end position="32"/>
    </location>
</feature>
<evidence type="ECO:0000313" key="8">
    <source>
        <dbReference type="Proteomes" id="UP000552097"/>
    </source>
</evidence>
<comment type="similarity">
    <text evidence="2">Belongs to the oxidase-dependent Fe transporter (OFeT) (TC 9.A.10.1) family.</text>
</comment>
<name>A0A7W9HSV2_9PSEU</name>
<evidence type="ECO:0000256" key="1">
    <source>
        <dbReference type="ARBA" id="ARBA00004141"/>
    </source>
</evidence>
<evidence type="ECO:0000313" key="7">
    <source>
        <dbReference type="EMBL" id="MBB5807571.1"/>
    </source>
</evidence>
<dbReference type="EMBL" id="JACHMO010000001">
    <property type="protein sequence ID" value="MBB5807571.1"/>
    <property type="molecule type" value="Genomic_DNA"/>
</dbReference>
<protein>
    <submittedName>
        <fullName evidence="7">Uncharacterized protein</fullName>
    </submittedName>
</protein>
<comment type="caution">
    <text evidence="7">The sequence shown here is derived from an EMBL/GenBank/DDBJ whole genome shotgun (WGS) entry which is preliminary data.</text>
</comment>
<keyword evidence="4 6" id="KW-1133">Transmembrane helix</keyword>
<keyword evidence="8" id="KW-1185">Reference proteome</keyword>
<dbReference type="InterPro" id="IPR004923">
    <property type="entry name" value="FTR1/Fip1/EfeU"/>
</dbReference>
<dbReference type="GO" id="GO:0005381">
    <property type="term" value="F:iron ion transmembrane transporter activity"/>
    <property type="evidence" value="ECO:0007669"/>
    <property type="project" value="InterPro"/>
</dbReference>
<comment type="subcellular location">
    <subcellularLocation>
        <location evidence="1">Membrane</location>
        <topology evidence="1">Multi-pass membrane protein</topology>
    </subcellularLocation>
</comment>
<dbReference type="Proteomes" id="UP000552097">
    <property type="component" value="Unassembled WGS sequence"/>
</dbReference>
<accession>A0A7W9HSV2</accession>
<sequence length="125" mass="13786">MTFEQQEAFGGGMSLLAVAFVTGMIFWMRATARTIAAELRGKLDRALEIGPAAVVTLAFLAVGREGGHRGDTLLRVSPTFRTRESYLQDHRVLRSGPPNSTLRTNDLVLSVELGGRERRTHAFRT</sequence>
<dbReference type="Pfam" id="PF03239">
    <property type="entry name" value="FTR1"/>
    <property type="match status" value="1"/>
</dbReference>
<evidence type="ECO:0000256" key="3">
    <source>
        <dbReference type="ARBA" id="ARBA00022692"/>
    </source>
</evidence>
<evidence type="ECO:0000256" key="6">
    <source>
        <dbReference type="SAM" id="Phobius"/>
    </source>
</evidence>
<reference evidence="7 8" key="1">
    <citation type="submission" date="2020-08" db="EMBL/GenBank/DDBJ databases">
        <title>Sequencing the genomes of 1000 actinobacteria strains.</title>
        <authorList>
            <person name="Klenk H.-P."/>
        </authorList>
    </citation>
    <scope>NUCLEOTIDE SEQUENCE [LARGE SCALE GENOMIC DNA]</scope>
    <source>
        <strain evidence="7 8">DSM 45486</strain>
    </source>
</reference>
<dbReference type="GO" id="GO:0033573">
    <property type="term" value="C:high-affinity iron permease complex"/>
    <property type="evidence" value="ECO:0007669"/>
    <property type="project" value="InterPro"/>
</dbReference>
<keyword evidence="5 6" id="KW-0472">Membrane</keyword>
<dbReference type="AlphaFoldDB" id="A0A7W9HSV2"/>
<evidence type="ECO:0000256" key="5">
    <source>
        <dbReference type="ARBA" id="ARBA00023136"/>
    </source>
</evidence>